<sequence length="157" mass="16760">MTILMKLLLAPALTGTFLLTGCGESHDDHDHDHEQHSEVDDHANEVKDEHDADHGLGQIEIAGLVLEVSVGGEPGPNVTLHLDIEVKGEPTPEAIRAWIGDESATGSVKSKAFGSGGDYHADVTCPADFDEGGILWIECENSEGVRITGQLSLEQKD</sequence>
<name>A0A7X0H4E0_9BACT</name>
<keyword evidence="2" id="KW-1185">Reference proteome</keyword>
<dbReference type="PROSITE" id="PS51257">
    <property type="entry name" value="PROKAR_LIPOPROTEIN"/>
    <property type="match status" value="1"/>
</dbReference>
<dbReference type="EMBL" id="JACHGY010000001">
    <property type="protein sequence ID" value="MBB6428842.1"/>
    <property type="molecule type" value="Genomic_DNA"/>
</dbReference>
<dbReference type="AlphaFoldDB" id="A0A7X0H4E0"/>
<gene>
    <name evidence="1" type="ORF">HNQ40_000648</name>
</gene>
<evidence type="ECO:0000313" key="2">
    <source>
        <dbReference type="Proteomes" id="UP000541810"/>
    </source>
</evidence>
<organism evidence="1 2">
    <name type="scientific">Algisphaera agarilytica</name>
    <dbReference type="NCBI Taxonomy" id="1385975"/>
    <lineage>
        <taxon>Bacteria</taxon>
        <taxon>Pseudomonadati</taxon>
        <taxon>Planctomycetota</taxon>
        <taxon>Phycisphaerae</taxon>
        <taxon>Phycisphaerales</taxon>
        <taxon>Phycisphaeraceae</taxon>
        <taxon>Algisphaera</taxon>
    </lineage>
</organism>
<reference evidence="1 2" key="1">
    <citation type="submission" date="2020-08" db="EMBL/GenBank/DDBJ databases">
        <title>Genomic Encyclopedia of Type Strains, Phase IV (KMG-IV): sequencing the most valuable type-strain genomes for metagenomic binning, comparative biology and taxonomic classification.</title>
        <authorList>
            <person name="Goeker M."/>
        </authorList>
    </citation>
    <scope>NUCLEOTIDE SEQUENCE [LARGE SCALE GENOMIC DNA]</scope>
    <source>
        <strain evidence="1 2">DSM 103725</strain>
    </source>
</reference>
<evidence type="ECO:0000313" key="1">
    <source>
        <dbReference type="EMBL" id="MBB6428842.1"/>
    </source>
</evidence>
<comment type="caution">
    <text evidence="1">The sequence shown here is derived from an EMBL/GenBank/DDBJ whole genome shotgun (WGS) entry which is preliminary data.</text>
</comment>
<dbReference type="RefSeq" id="WP_184676346.1">
    <property type="nucleotide sequence ID" value="NZ_JACHGY010000001.1"/>
</dbReference>
<protein>
    <recommendedName>
        <fullName evidence="3">Lipoprotein</fullName>
    </recommendedName>
</protein>
<proteinExistence type="predicted"/>
<accession>A0A7X0H4E0</accession>
<dbReference type="Proteomes" id="UP000541810">
    <property type="component" value="Unassembled WGS sequence"/>
</dbReference>
<evidence type="ECO:0008006" key="3">
    <source>
        <dbReference type="Google" id="ProtNLM"/>
    </source>
</evidence>